<keyword evidence="3" id="KW-1185">Reference proteome</keyword>
<dbReference type="InterPro" id="IPR018705">
    <property type="entry name" value="DUF2134_membrane"/>
</dbReference>
<protein>
    <submittedName>
        <fullName evidence="2">TadG family pilus assembly protein</fullName>
    </submittedName>
</protein>
<reference evidence="3" key="1">
    <citation type="journal article" date="2019" name="Int. J. Syst. Evol. Microbiol.">
        <title>The Global Catalogue of Microorganisms (GCM) 10K type strain sequencing project: providing services to taxonomists for standard genome sequencing and annotation.</title>
        <authorList>
            <consortium name="The Broad Institute Genomics Platform"/>
            <consortium name="The Broad Institute Genome Sequencing Center for Infectious Disease"/>
            <person name="Wu L."/>
            <person name="Ma J."/>
        </authorList>
    </citation>
    <scope>NUCLEOTIDE SEQUENCE [LARGE SCALE GENOMIC DNA]</scope>
    <source>
        <strain evidence="3">KCTC 42281</strain>
    </source>
</reference>
<proteinExistence type="predicted"/>
<dbReference type="Pfam" id="PF09977">
    <property type="entry name" value="Tad_C"/>
    <property type="match status" value="1"/>
</dbReference>
<gene>
    <name evidence="2" type="ORF">ACFOOL_08885</name>
</gene>
<name>A0ABV7X293_9HYPH</name>
<evidence type="ECO:0000259" key="1">
    <source>
        <dbReference type="Pfam" id="PF09977"/>
    </source>
</evidence>
<evidence type="ECO:0000313" key="2">
    <source>
        <dbReference type="EMBL" id="MFC3704870.1"/>
    </source>
</evidence>
<organism evidence="2 3">
    <name type="scientific">Devosia honganensis</name>
    <dbReference type="NCBI Taxonomy" id="1610527"/>
    <lineage>
        <taxon>Bacteria</taxon>
        <taxon>Pseudomonadati</taxon>
        <taxon>Pseudomonadota</taxon>
        <taxon>Alphaproteobacteria</taxon>
        <taxon>Hyphomicrobiales</taxon>
        <taxon>Devosiaceae</taxon>
        <taxon>Devosia</taxon>
    </lineage>
</organism>
<evidence type="ECO:0000313" key="3">
    <source>
        <dbReference type="Proteomes" id="UP001595613"/>
    </source>
</evidence>
<sequence length="547" mass="54769">MTGRRFLGDERGNIAVLFACGFALSAIVSALAVDAAALYHERRMMQAGVDLAAISAAADPARAAEIARSVLSGARLLPPDGTDGLTVITGRYDETLPEIGSRFQPGAVAPNAVQVSLERPGRLYFAASFTGAPTIGVSGIAAATPEIAFSVGSRLAGLEGGMVNALLSTLLGTTLELSVMDHAALAAAEIGVLDFLDALAPRMGVSVASYDELLAMEANAGTVAGALAELLTGPARSALERVAGAGPGSPVALGKLFSLGRLGGLAPGEAGPVAGLSVSALDLLGAAAALADGRRQAALALGASVPGLATLKLDLAVGEPPQGGQWFASGPAGTVVRTVQTRLRLEAGLLGGPVLLGAGVRLPLWLDLAHAEARVTEAACPSAAAPNGSATLDVRPGALRFALGEMSAAALHDFGTPPPVASVALVDALLLKVTGSALVELARTAPATLHFSSAEIGAGRVKTARTTTPIASLAGSLLDRLDLTVRVLGLGLSPPHLVERAVRDLLAPLAPILDATIETALSVLGLGIGEADLRVHGVRCTAPVLVG</sequence>
<dbReference type="Proteomes" id="UP001595613">
    <property type="component" value="Unassembled WGS sequence"/>
</dbReference>
<accession>A0ABV7X293</accession>
<dbReference type="RefSeq" id="WP_380096607.1">
    <property type="nucleotide sequence ID" value="NZ_JBHRYD010000006.1"/>
</dbReference>
<feature type="domain" description="DUF2134" evidence="1">
    <location>
        <begin position="55"/>
        <end position="141"/>
    </location>
</feature>
<comment type="caution">
    <text evidence="2">The sequence shown here is derived from an EMBL/GenBank/DDBJ whole genome shotgun (WGS) entry which is preliminary data.</text>
</comment>
<dbReference type="EMBL" id="JBHRYD010000006">
    <property type="protein sequence ID" value="MFC3704870.1"/>
    <property type="molecule type" value="Genomic_DNA"/>
</dbReference>